<organism evidence="6 7">
    <name type="scientific">Crucibulum laeve</name>
    <dbReference type="NCBI Taxonomy" id="68775"/>
    <lineage>
        <taxon>Eukaryota</taxon>
        <taxon>Fungi</taxon>
        <taxon>Dikarya</taxon>
        <taxon>Basidiomycota</taxon>
        <taxon>Agaricomycotina</taxon>
        <taxon>Agaricomycetes</taxon>
        <taxon>Agaricomycetidae</taxon>
        <taxon>Agaricales</taxon>
        <taxon>Agaricineae</taxon>
        <taxon>Nidulariaceae</taxon>
        <taxon>Crucibulum</taxon>
    </lineage>
</organism>
<dbReference type="OrthoDB" id="408631at2759"/>
<dbReference type="Gene3D" id="3.40.50.1820">
    <property type="entry name" value="alpha/beta hydrolase"/>
    <property type="match status" value="1"/>
</dbReference>
<reference evidence="6 7" key="1">
    <citation type="journal article" date="2019" name="Nat. Ecol. Evol.">
        <title>Megaphylogeny resolves global patterns of mushroom evolution.</title>
        <authorList>
            <person name="Varga T."/>
            <person name="Krizsan K."/>
            <person name="Foldi C."/>
            <person name="Dima B."/>
            <person name="Sanchez-Garcia M."/>
            <person name="Sanchez-Ramirez S."/>
            <person name="Szollosi G.J."/>
            <person name="Szarkandi J.G."/>
            <person name="Papp V."/>
            <person name="Albert L."/>
            <person name="Andreopoulos W."/>
            <person name="Angelini C."/>
            <person name="Antonin V."/>
            <person name="Barry K.W."/>
            <person name="Bougher N.L."/>
            <person name="Buchanan P."/>
            <person name="Buyck B."/>
            <person name="Bense V."/>
            <person name="Catcheside P."/>
            <person name="Chovatia M."/>
            <person name="Cooper J."/>
            <person name="Damon W."/>
            <person name="Desjardin D."/>
            <person name="Finy P."/>
            <person name="Geml J."/>
            <person name="Haridas S."/>
            <person name="Hughes K."/>
            <person name="Justo A."/>
            <person name="Karasinski D."/>
            <person name="Kautmanova I."/>
            <person name="Kiss B."/>
            <person name="Kocsube S."/>
            <person name="Kotiranta H."/>
            <person name="LaButti K.M."/>
            <person name="Lechner B.E."/>
            <person name="Liimatainen K."/>
            <person name="Lipzen A."/>
            <person name="Lukacs Z."/>
            <person name="Mihaltcheva S."/>
            <person name="Morgado L.N."/>
            <person name="Niskanen T."/>
            <person name="Noordeloos M.E."/>
            <person name="Ohm R.A."/>
            <person name="Ortiz-Santana B."/>
            <person name="Ovrebo C."/>
            <person name="Racz N."/>
            <person name="Riley R."/>
            <person name="Savchenko A."/>
            <person name="Shiryaev A."/>
            <person name="Soop K."/>
            <person name="Spirin V."/>
            <person name="Szebenyi C."/>
            <person name="Tomsovsky M."/>
            <person name="Tulloss R.E."/>
            <person name="Uehling J."/>
            <person name="Grigoriev I.V."/>
            <person name="Vagvolgyi C."/>
            <person name="Papp T."/>
            <person name="Martin F.M."/>
            <person name="Miettinen O."/>
            <person name="Hibbett D.S."/>
            <person name="Nagy L.G."/>
        </authorList>
    </citation>
    <scope>NUCLEOTIDE SEQUENCE [LARGE SCALE GENOMIC DNA]</scope>
    <source>
        <strain evidence="6 7">CBS 166.37</strain>
    </source>
</reference>
<dbReference type="SUPFAM" id="SSF53474">
    <property type="entry name" value="alpha/beta-Hydrolases"/>
    <property type="match status" value="1"/>
</dbReference>
<dbReference type="InterPro" id="IPR029058">
    <property type="entry name" value="AB_hydrolase_fold"/>
</dbReference>
<dbReference type="PROSITE" id="PS00122">
    <property type="entry name" value="CARBOXYLESTERASE_B_1"/>
    <property type="match status" value="1"/>
</dbReference>
<keyword evidence="2 4" id="KW-0378">Hydrolase</keyword>
<keyword evidence="7" id="KW-1185">Reference proteome</keyword>
<keyword evidence="3" id="KW-1015">Disulfide bond</keyword>
<gene>
    <name evidence="6" type="ORF">BDQ12DRAFT_718145</name>
</gene>
<comment type="similarity">
    <text evidence="1 4">Belongs to the type-B carboxylesterase/lipase family.</text>
</comment>
<feature type="signal peptide" evidence="4">
    <location>
        <begin position="1"/>
        <end position="19"/>
    </location>
</feature>
<dbReference type="GO" id="GO:0004104">
    <property type="term" value="F:cholinesterase activity"/>
    <property type="evidence" value="ECO:0007669"/>
    <property type="project" value="InterPro"/>
</dbReference>
<dbReference type="InterPro" id="IPR019826">
    <property type="entry name" value="Carboxylesterase_B_AS"/>
</dbReference>
<evidence type="ECO:0000256" key="4">
    <source>
        <dbReference type="RuleBase" id="RU361235"/>
    </source>
</evidence>
<dbReference type="InterPro" id="IPR000997">
    <property type="entry name" value="Cholinesterase"/>
</dbReference>
<evidence type="ECO:0000256" key="1">
    <source>
        <dbReference type="ARBA" id="ARBA00005964"/>
    </source>
</evidence>
<feature type="domain" description="Carboxylesterase type B" evidence="5">
    <location>
        <begin position="25"/>
        <end position="343"/>
    </location>
</feature>
<evidence type="ECO:0000256" key="3">
    <source>
        <dbReference type="ARBA" id="ARBA00023157"/>
    </source>
</evidence>
<name>A0A5C3MM60_9AGAR</name>
<dbReference type="EC" id="3.1.1.-" evidence="4"/>
<dbReference type="EMBL" id="ML213590">
    <property type="protein sequence ID" value="TFK45028.1"/>
    <property type="molecule type" value="Genomic_DNA"/>
</dbReference>
<dbReference type="AlphaFoldDB" id="A0A5C3MM60"/>
<protein>
    <recommendedName>
        <fullName evidence="4">Carboxylic ester hydrolase</fullName>
        <ecNumber evidence="4">3.1.1.-</ecNumber>
    </recommendedName>
</protein>
<proteinExistence type="inferred from homology"/>
<dbReference type="PANTHER" id="PTHR43918:SF4">
    <property type="entry name" value="CARBOXYLIC ESTER HYDROLASE"/>
    <property type="match status" value="1"/>
</dbReference>
<dbReference type="Proteomes" id="UP000308652">
    <property type="component" value="Unassembled WGS sequence"/>
</dbReference>
<feature type="chain" id="PRO_5023160875" description="Carboxylic ester hydrolase" evidence="4">
    <location>
        <begin position="20"/>
        <end position="518"/>
    </location>
</feature>
<dbReference type="InterPro" id="IPR050654">
    <property type="entry name" value="AChE-related_enzymes"/>
</dbReference>
<dbReference type="STRING" id="68775.A0A5C3MM60"/>
<dbReference type="PRINTS" id="PR00878">
    <property type="entry name" value="CHOLNESTRASE"/>
</dbReference>
<evidence type="ECO:0000259" key="5">
    <source>
        <dbReference type="Pfam" id="PF00135"/>
    </source>
</evidence>
<dbReference type="Pfam" id="PF00135">
    <property type="entry name" value="COesterase"/>
    <property type="match status" value="2"/>
</dbReference>
<dbReference type="InterPro" id="IPR002018">
    <property type="entry name" value="CarbesteraseB"/>
</dbReference>
<keyword evidence="4" id="KW-0732">Signal</keyword>
<dbReference type="PANTHER" id="PTHR43918">
    <property type="entry name" value="ACETYLCHOLINESTERASE"/>
    <property type="match status" value="1"/>
</dbReference>
<evidence type="ECO:0000313" key="6">
    <source>
        <dbReference type="EMBL" id="TFK45028.1"/>
    </source>
</evidence>
<evidence type="ECO:0000256" key="2">
    <source>
        <dbReference type="ARBA" id="ARBA00022801"/>
    </source>
</evidence>
<feature type="domain" description="Carboxylesterase type B" evidence="5">
    <location>
        <begin position="359"/>
        <end position="481"/>
    </location>
</feature>
<sequence length="518" mass="54730">MGLISAFFLSAGFVSAVASQSTGLTVHTAQGDVAGTLVVPTVRQFLGVPYATAKRWETPSQPPVRSSVLQATAFGDTCVQALTPTAVTFLTISGAGGINVTESENCHTVNIWSPSTNRKQNTAVMLWIYGGSFQFGTSNIPVYNGQNIVRDNDDVTVVTFNYRTNIFGQPNAPQLLSTTKSQNFGLLDLDAAVQWVHTNIAAFGGDPNRIVLFGQSAGSIATDAYTFAHPQDTIVKGVIQESGTLALLRIGGLSNPTFDDTDWNTIASAVGCGTNNDAAQFSCMQNVPFRTLEDAVLSTGTSFNLLTDDITIFSDVNARAAAGKFLHVPVLGGTTAQEGDILVVAEELVNLGFTIPVATEAAADVVTLAAFTCPAGVNAQQRVHVNVPTWRYQYQAVFPDISTRPDLRAYHASEIAIVFGTYNASTSGVPPTPEEIALSKYVQNVWVAFAKNPARGLIDNLGWPTYNSLTKSFAQLGNALNKTGVTFTTGALIDLTCAGADALLAATELPGGGPIKIF</sequence>
<accession>A0A5C3MM60</accession>
<evidence type="ECO:0000313" key="7">
    <source>
        <dbReference type="Proteomes" id="UP000308652"/>
    </source>
</evidence>